<dbReference type="Proteomes" id="UP000233837">
    <property type="component" value="Unassembled WGS sequence"/>
</dbReference>
<organism evidence="1 2">
    <name type="scientific">Dendrobium catenatum</name>
    <dbReference type="NCBI Taxonomy" id="906689"/>
    <lineage>
        <taxon>Eukaryota</taxon>
        <taxon>Viridiplantae</taxon>
        <taxon>Streptophyta</taxon>
        <taxon>Embryophyta</taxon>
        <taxon>Tracheophyta</taxon>
        <taxon>Spermatophyta</taxon>
        <taxon>Magnoliopsida</taxon>
        <taxon>Liliopsida</taxon>
        <taxon>Asparagales</taxon>
        <taxon>Orchidaceae</taxon>
        <taxon>Epidendroideae</taxon>
        <taxon>Malaxideae</taxon>
        <taxon>Dendrobiinae</taxon>
        <taxon>Dendrobium</taxon>
    </lineage>
</organism>
<reference evidence="1 2" key="2">
    <citation type="journal article" date="2017" name="Nature">
        <title>The Apostasia genome and the evolution of orchids.</title>
        <authorList>
            <person name="Zhang G.Q."/>
            <person name="Liu K.W."/>
            <person name="Li Z."/>
            <person name="Lohaus R."/>
            <person name="Hsiao Y.Y."/>
            <person name="Niu S.C."/>
            <person name="Wang J.Y."/>
            <person name="Lin Y.C."/>
            <person name="Xu Q."/>
            <person name="Chen L.J."/>
            <person name="Yoshida K."/>
            <person name="Fujiwara S."/>
            <person name="Wang Z.W."/>
            <person name="Zhang Y.Q."/>
            <person name="Mitsuda N."/>
            <person name="Wang M."/>
            <person name="Liu G.H."/>
            <person name="Pecoraro L."/>
            <person name="Huang H.X."/>
            <person name="Xiao X.J."/>
            <person name="Lin M."/>
            <person name="Wu X.Y."/>
            <person name="Wu W.L."/>
            <person name="Chen Y.Y."/>
            <person name="Chang S.B."/>
            <person name="Sakamoto S."/>
            <person name="Ohme-Takagi M."/>
            <person name="Yagi M."/>
            <person name="Zeng S.J."/>
            <person name="Shen C.Y."/>
            <person name="Yeh C.M."/>
            <person name="Luo Y.B."/>
            <person name="Tsai W.C."/>
            <person name="Van de Peer Y."/>
            <person name="Liu Z.J."/>
        </authorList>
    </citation>
    <scope>NUCLEOTIDE SEQUENCE [LARGE SCALE GENOMIC DNA]</scope>
    <source>
        <tissue evidence="1">The whole plant</tissue>
    </source>
</reference>
<keyword evidence="2" id="KW-1185">Reference proteome</keyword>
<proteinExistence type="predicted"/>
<reference evidence="1 2" key="1">
    <citation type="journal article" date="2016" name="Sci. Rep.">
        <title>The Dendrobium catenatum Lindl. genome sequence provides insights into polysaccharide synthase, floral development and adaptive evolution.</title>
        <authorList>
            <person name="Zhang G.Q."/>
            <person name="Xu Q."/>
            <person name="Bian C."/>
            <person name="Tsai W.C."/>
            <person name="Yeh C.M."/>
            <person name="Liu K.W."/>
            <person name="Yoshida K."/>
            <person name="Zhang L.S."/>
            <person name="Chang S.B."/>
            <person name="Chen F."/>
            <person name="Shi Y."/>
            <person name="Su Y.Y."/>
            <person name="Zhang Y.Q."/>
            <person name="Chen L.J."/>
            <person name="Yin Y."/>
            <person name="Lin M."/>
            <person name="Huang H."/>
            <person name="Deng H."/>
            <person name="Wang Z.W."/>
            <person name="Zhu S.L."/>
            <person name="Zhao X."/>
            <person name="Deng C."/>
            <person name="Niu S.C."/>
            <person name="Huang J."/>
            <person name="Wang M."/>
            <person name="Liu G.H."/>
            <person name="Yang H.J."/>
            <person name="Xiao X.J."/>
            <person name="Hsiao Y.Y."/>
            <person name="Wu W.L."/>
            <person name="Chen Y.Y."/>
            <person name="Mitsuda N."/>
            <person name="Ohme-Takagi M."/>
            <person name="Luo Y.B."/>
            <person name="Van de Peer Y."/>
            <person name="Liu Z.J."/>
        </authorList>
    </citation>
    <scope>NUCLEOTIDE SEQUENCE [LARGE SCALE GENOMIC DNA]</scope>
    <source>
        <tissue evidence="1">The whole plant</tissue>
    </source>
</reference>
<accession>A0A2I0WG31</accession>
<protein>
    <submittedName>
        <fullName evidence="1">Uncharacterized protein</fullName>
    </submittedName>
</protein>
<evidence type="ECO:0000313" key="1">
    <source>
        <dbReference type="EMBL" id="PKU74599.1"/>
    </source>
</evidence>
<name>A0A2I0WG31_9ASPA</name>
<dbReference type="EMBL" id="KZ502673">
    <property type="protein sequence ID" value="PKU74599.1"/>
    <property type="molecule type" value="Genomic_DNA"/>
</dbReference>
<gene>
    <name evidence="1" type="ORF">MA16_Dca024663</name>
</gene>
<dbReference type="AlphaFoldDB" id="A0A2I0WG31"/>
<sequence>MLSIASCKICSYLTSRAPVASINSNIFGSFSIDLANAIFCICPPDSCDSCSPTMVSSP</sequence>
<evidence type="ECO:0000313" key="2">
    <source>
        <dbReference type="Proteomes" id="UP000233837"/>
    </source>
</evidence>